<evidence type="ECO:0000313" key="4">
    <source>
        <dbReference type="EMBL" id="KAF4969641.1"/>
    </source>
</evidence>
<dbReference type="GO" id="GO:0016836">
    <property type="term" value="F:hydro-lyase activity"/>
    <property type="evidence" value="ECO:0007669"/>
    <property type="project" value="UniProtKB-ARBA"/>
</dbReference>
<feature type="domain" description="CN hydrolase" evidence="3">
    <location>
        <begin position="9"/>
        <end position="288"/>
    </location>
</feature>
<dbReference type="PROSITE" id="PS00920">
    <property type="entry name" value="NITRIL_CHT_1"/>
    <property type="match status" value="1"/>
</dbReference>
<evidence type="ECO:0000256" key="1">
    <source>
        <dbReference type="ARBA" id="ARBA00008129"/>
    </source>
</evidence>
<accession>A0A8H4U4J1</accession>
<keyword evidence="5" id="KW-1185">Reference proteome</keyword>
<dbReference type="InterPro" id="IPR003010">
    <property type="entry name" value="C-N_Hydrolase"/>
</dbReference>
<evidence type="ECO:0000313" key="5">
    <source>
        <dbReference type="Proteomes" id="UP000622797"/>
    </source>
</evidence>
<dbReference type="PANTHER" id="PTHR46044">
    <property type="entry name" value="NITRILASE"/>
    <property type="match status" value="1"/>
</dbReference>
<dbReference type="CDD" id="cd07564">
    <property type="entry name" value="nitrilases_CHs"/>
    <property type="match status" value="1"/>
</dbReference>
<comment type="similarity">
    <text evidence="1">Belongs to the carbon-nitrogen hydrolase superfamily. Nitrilase family.</text>
</comment>
<dbReference type="InterPro" id="IPR036526">
    <property type="entry name" value="C-N_Hydrolase_sf"/>
</dbReference>
<dbReference type="AlphaFoldDB" id="A0A8H4U4J1"/>
<dbReference type="InterPro" id="IPR044149">
    <property type="entry name" value="Nitrilases_CHs"/>
</dbReference>
<reference evidence="4" key="1">
    <citation type="journal article" date="2020" name="BMC Genomics">
        <title>Correction to: Identification and distribution of gene clusters required for synthesis of sphingolipid metabolism inhibitors in diverse species of the filamentous fungus Fusarium.</title>
        <authorList>
            <person name="Kim H.S."/>
            <person name="Lohmar J.M."/>
            <person name="Busman M."/>
            <person name="Brown D.W."/>
            <person name="Naumann T.A."/>
            <person name="Divon H.H."/>
            <person name="Lysoe E."/>
            <person name="Uhlig S."/>
            <person name="Proctor R.H."/>
        </authorList>
    </citation>
    <scope>NUCLEOTIDE SEQUENCE</scope>
    <source>
        <strain evidence="4">NRRL 20472</strain>
    </source>
</reference>
<comment type="caution">
    <text evidence="4">The sequence shown here is derived from an EMBL/GenBank/DDBJ whole genome shotgun (WGS) entry which is preliminary data.</text>
</comment>
<dbReference type="PANTHER" id="PTHR46044:SF1">
    <property type="entry name" value="CN HYDROLASE DOMAIN-CONTAINING PROTEIN"/>
    <property type="match status" value="1"/>
</dbReference>
<dbReference type="Proteomes" id="UP000622797">
    <property type="component" value="Unassembled WGS sequence"/>
</dbReference>
<dbReference type="Gene3D" id="3.60.110.10">
    <property type="entry name" value="Carbon-nitrogen hydrolase"/>
    <property type="match status" value="1"/>
</dbReference>
<dbReference type="EMBL" id="JABEXW010000155">
    <property type="protein sequence ID" value="KAF4969641.1"/>
    <property type="molecule type" value="Genomic_DNA"/>
</dbReference>
<name>A0A8H4U4J1_9HYPO</name>
<dbReference type="Pfam" id="PF00795">
    <property type="entry name" value="CN_hydrolase"/>
    <property type="match status" value="1"/>
</dbReference>
<organism evidence="4 5">
    <name type="scientific">Fusarium sarcochroum</name>
    <dbReference type="NCBI Taxonomy" id="1208366"/>
    <lineage>
        <taxon>Eukaryota</taxon>
        <taxon>Fungi</taxon>
        <taxon>Dikarya</taxon>
        <taxon>Ascomycota</taxon>
        <taxon>Pezizomycotina</taxon>
        <taxon>Sordariomycetes</taxon>
        <taxon>Hypocreomycetidae</taxon>
        <taxon>Hypocreales</taxon>
        <taxon>Nectriaceae</taxon>
        <taxon>Fusarium</taxon>
        <taxon>Fusarium lateritium species complex</taxon>
    </lineage>
</organism>
<dbReference type="PROSITE" id="PS50263">
    <property type="entry name" value="CN_HYDROLASE"/>
    <property type="match status" value="1"/>
</dbReference>
<proteinExistence type="inferred from homology"/>
<sequence>MAEKGKKTIRLAAVQASPVLLDKTATTQKVCALIIEAGQHGADVIGFPETFIAGYPGWVEIIPVRAEPAKSLYRRLFAQAVEMPGPETSAIGAACEKAGIYAVVGINERRSYTTGTLWNTNLFFGRDGTLLHKHRKFTPTVGERLIHAPGDTGSKTSVRAEFGTISSLICGENGNPLAQYSIALEYPIVHVASWPPHHNQGQNVEKTVQVFSAAVATSVGCYVINSIAVMDENAISAYALDEESRKFLQDVPSKRQASIVGPGGTVLADAQCTAKDGSEDIIYADVNTEDLVAVKYAVDFAGHYNRPEVFAHHFRPFLVKE</sequence>
<dbReference type="GO" id="GO:0000257">
    <property type="term" value="F:nitrilase activity"/>
    <property type="evidence" value="ECO:0007669"/>
    <property type="project" value="UniProtKB-ARBA"/>
</dbReference>
<evidence type="ECO:0000259" key="3">
    <source>
        <dbReference type="PROSITE" id="PS50263"/>
    </source>
</evidence>
<feature type="active site" description="Proton acceptor" evidence="2">
    <location>
        <position position="49"/>
    </location>
</feature>
<protein>
    <recommendedName>
        <fullName evidence="3">CN hydrolase domain-containing protein</fullName>
    </recommendedName>
</protein>
<dbReference type="InterPro" id="IPR000132">
    <property type="entry name" value="Nitrilase/CN_hydratase_CS"/>
</dbReference>
<gene>
    <name evidence="4" type="ORF">FSARC_3156</name>
</gene>
<reference evidence="4" key="2">
    <citation type="submission" date="2020-05" db="EMBL/GenBank/DDBJ databases">
        <authorList>
            <person name="Kim H.-S."/>
            <person name="Proctor R.H."/>
            <person name="Brown D.W."/>
        </authorList>
    </citation>
    <scope>NUCLEOTIDE SEQUENCE</scope>
    <source>
        <strain evidence="4">NRRL 20472</strain>
    </source>
</reference>
<dbReference type="SUPFAM" id="SSF56317">
    <property type="entry name" value="Carbon-nitrogen hydrolase"/>
    <property type="match status" value="1"/>
</dbReference>
<evidence type="ECO:0000256" key="2">
    <source>
        <dbReference type="PROSITE-ProRule" id="PRU10139"/>
    </source>
</evidence>
<dbReference type="OrthoDB" id="10250282at2759"/>